<evidence type="ECO:0000313" key="8">
    <source>
        <dbReference type="EMBL" id="GAH12366.1"/>
    </source>
</evidence>
<evidence type="ECO:0008006" key="9">
    <source>
        <dbReference type="Google" id="ProtNLM"/>
    </source>
</evidence>
<sequence length="100" mass="11631">MPVVGVCPSGCNLGIIFTSDRKIQQFNYQYRKVNRPTDVLCFPYSTKKIIKADIFISVETARHQAKQYRKSFEQEILFLLIHGILHLLGWRDDTDKSRIA</sequence>
<keyword evidence="4" id="KW-0479">Metal-binding</keyword>
<feature type="non-terminal residue" evidence="8">
    <location>
        <position position="100"/>
    </location>
</feature>
<comment type="similarity">
    <text evidence="2">Belongs to the endoribonuclease YbeY family.</text>
</comment>
<dbReference type="AlphaFoldDB" id="X1CV37"/>
<evidence type="ECO:0000256" key="2">
    <source>
        <dbReference type="ARBA" id="ARBA00010875"/>
    </source>
</evidence>
<dbReference type="SUPFAM" id="SSF55486">
    <property type="entry name" value="Metalloproteases ('zincins'), catalytic domain"/>
    <property type="match status" value="1"/>
</dbReference>
<dbReference type="InterPro" id="IPR002036">
    <property type="entry name" value="YbeY"/>
</dbReference>
<dbReference type="NCBIfam" id="TIGR00043">
    <property type="entry name" value="rRNA maturation RNase YbeY"/>
    <property type="match status" value="1"/>
</dbReference>
<evidence type="ECO:0000256" key="1">
    <source>
        <dbReference type="ARBA" id="ARBA00001947"/>
    </source>
</evidence>
<dbReference type="HAMAP" id="MF_00009">
    <property type="entry name" value="Endoribonucl_YbeY"/>
    <property type="match status" value="1"/>
</dbReference>
<dbReference type="Gene3D" id="3.40.390.30">
    <property type="entry name" value="Metalloproteases ('zincins'), catalytic domain"/>
    <property type="match status" value="1"/>
</dbReference>
<keyword evidence="6" id="KW-0378">Hydrolase</keyword>
<dbReference type="GO" id="GO:0004222">
    <property type="term" value="F:metalloendopeptidase activity"/>
    <property type="evidence" value="ECO:0007669"/>
    <property type="project" value="InterPro"/>
</dbReference>
<dbReference type="EMBL" id="BART01036578">
    <property type="protein sequence ID" value="GAH12366.1"/>
    <property type="molecule type" value="Genomic_DNA"/>
</dbReference>
<accession>X1CV37</accession>
<name>X1CV37_9ZZZZ</name>
<evidence type="ECO:0000256" key="6">
    <source>
        <dbReference type="ARBA" id="ARBA00022801"/>
    </source>
</evidence>
<protein>
    <recommendedName>
        <fullName evidence="9">rRNA maturation RNase YbeY</fullName>
    </recommendedName>
</protein>
<evidence type="ECO:0000256" key="5">
    <source>
        <dbReference type="ARBA" id="ARBA00022759"/>
    </source>
</evidence>
<keyword evidence="5" id="KW-0255">Endonuclease</keyword>
<dbReference type="PANTHER" id="PTHR46986:SF1">
    <property type="entry name" value="ENDORIBONUCLEASE YBEY, CHLOROPLASTIC"/>
    <property type="match status" value="1"/>
</dbReference>
<gene>
    <name evidence="8" type="ORF">S01H4_61615</name>
</gene>
<dbReference type="GO" id="GO:0006364">
    <property type="term" value="P:rRNA processing"/>
    <property type="evidence" value="ECO:0007669"/>
    <property type="project" value="InterPro"/>
</dbReference>
<organism evidence="8">
    <name type="scientific">marine sediment metagenome</name>
    <dbReference type="NCBI Taxonomy" id="412755"/>
    <lineage>
        <taxon>unclassified sequences</taxon>
        <taxon>metagenomes</taxon>
        <taxon>ecological metagenomes</taxon>
    </lineage>
</organism>
<dbReference type="Pfam" id="PF02130">
    <property type="entry name" value="YbeY"/>
    <property type="match status" value="1"/>
</dbReference>
<dbReference type="GO" id="GO:0046872">
    <property type="term" value="F:metal ion binding"/>
    <property type="evidence" value="ECO:0007669"/>
    <property type="project" value="UniProtKB-KW"/>
</dbReference>
<reference evidence="8" key="1">
    <citation type="journal article" date="2014" name="Front. Microbiol.">
        <title>High frequency of phylogenetically diverse reductive dehalogenase-homologous genes in deep subseafloor sedimentary metagenomes.</title>
        <authorList>
            <person name="Kawai M."/>
            <person name="Futagami T."/>
            <person name="Toyoda A."/>
            <person name="Takaki Y."/>
            <person name="Nishi S."/>
            <person name="Hori S."/>
            <person name="Arai W."/>
            <person name="Tsubouchi T."/>
            <person name="Morono Y."/>
            <person name="Uchiyama I."/>
            <person name="Ito T."/>
            <person name="Fujiyama A."/>
            <person name="Inagaki F."/>
            <person name="Takami H."/>
        </authorList>
    </citation>
    <scope>NUCLEOTIDE SEQUENCE</scope>
    <source>
        <strain evidence="8">Expedition CK06-06</strain>
    </source>
</reference>
<dbReference type="GO" id="GO:0004519">
    <property type="term" value="F:endonuclease activity"/>
    <property type="evidence" value="ECO:0007669"/>
    <property type="project" value="UniProtKB-KW"/>
</dbReference>
<comment type="cofactor">
    <cofactor evidence="1">
        <name>Zn(2+)</name>
        <dbReference type="ChEBI" id="CHEBI:29105"/>
    </cofactor>
</comment>
<evidence type="ECO:0000256" key="4">
    <source>
        <dbReference type="ARBA" id="ARBA00022723"/>
    </source>
</evidence>
<dbReference type="InterPro" id="IPR020549">
    <property type="entry name" value="YbeY_CS"/>
</dbReference>
<dbReference type="InterPro" id="IPR023091">
    <property type="entry name" value="MetalPrtase_cat_dom_sf_prd"/>
</dbReference>
<evidence type="ECO:0000256" key="7">
    <source>
        <dbReference type="ARBA" id="ARBA00022833"/>
    </source>
</evidence>
<keyword evidence="3" id="KW-0540">Nuclease</keyword>
<keyword evidence="7" id="KW-0862">Zinc</keyword>
<dbReference type="PROSITE" id="PS01306">
    <property type="entry name" value="UPF0054"/>
    <property type="match status" value="1"/>
</dbReference>
<comment type="caution">
    <text evidence="8">The sequence shown here is derived from an EMBL/GenBank/DDBJ whole genome shotgun (WGS) entry which is preliminary data.</text>
</comment>
<proteinExistence type="inferred from homology"/>
<evidence type="ECO:0000256" key="3">
    <source>
        <dbReference type="ARBA" id="ARBA00022722"/>
    </source>
</evidence>
<dbReference type="PANTHER" id="PTHR46986">
    <property type="entry name" value="ENDORIBONUCLEASE YBEY, CHLOROPLASTIC"/>
    <property type="match status" value="1"/>
</dbReference>